<feature type="chain" id="PRO_5041379791" description="Sugar ABC transporter substrate-binding protein" evidence="2">
    <location>
        <begin position="23"/>
        <end position="453"/>
    </location>
</feature>
<evidence type="ECO:0000256" key="2">
    <source>
        <dbReference type="SAM" id="SignalP"/>
    </source>
</evidence>
<reference evidence="3" key="1">
    <citation type="submission" date="2022-01" db="EMBL/GenBank/DDBJ databases">
        <title>Novel bile acid biosynthetic pathways are enriched in the microbiome of centenarians.</title>
        <authorList>
            <person name="Sato Y."/>
            <person name="Atarashi K."/>
            <person name="Plichta R.D."/>
            <person name="Arai Y."/>
            <person name="Sasajima S."/>
            <person name="Kearney M.S."/>
            <person name="Suda W."/>
            <person name="Takeshita K."/>
            <person name="Sasaki T."/>
            <person name="Okamoto S."/>
            <person name="Skelly N.A."/>
            <person name="Okamura Y."/>
            <person name="Vlamakis H."/>
            <person name="Li Y."/>
            <person name="Tanoue T."/>
            <person name="Takei H."/>
            <person name="Nittono H."/>
            <person name="Narushima S."/>
            <person name="Irie J."/>
            <person name="Itoh H."/>
            <person name="Moriya K."/>
            <person name="Sugiura Y."/>
            <person name="Suematsu M."/>
            <person name="Moritoki N."/>
            <person name="Shibata S."/>
            <person name="Littman R.D."/>
            <person name="Fischbach A.M."/>
            <person name="Uwamino Y."/>
            <person name="Inoue T."/>
            <person name="Honda A."/>
            <person name="Hattori M."/>
            <person name="Murai T."/>
            <person name="Xavier J.R."/>
            <person name="Hirose N."/>
            <person name="Honda K."/>
        </authorList>
    </citation>
    <scope>NUCLEOTIDE SEQUENCE</scope>
    <source>
        <strain evidence="3">CE91-St55</strain>
    </source>
</reference>
<dbReference type="InterPro" id="IPR006059">
    <property type="entry name" value="SBP"/>
</dbReference>
<dbReference type="PANTHER" id="PTHR43649">
    <property type="entry name" value="ARABINOSE-BINDING PROTEIN-RELATED"/>
    <property type="match status" value="1"/>
</dbReference>
<evidence type="ECO:0000256" key="1">
    <source>
        <dbReference type="SAM" id="MobiDB-lite"/>
    </source>
</evidence>
<dbReference type="Proteomes" id="UP001055091">
    <property type="component" value="Unassembled WGS sequence"/>
</dbReference>
<comment type="caution">
    <text evidence="3">The sequence shown here is derived from an EMBL/GenBank/DDBJ whole genome shotgun (WGS) entry which is preliminary data.</text>
</comment>
<accession>A0AA37N2Z3</accession>
<proteinExistence type="predicted"/>
<dbReference type="RefSeq" id="WP_006771282.1">
    <property type="nucleotide sequence ID" value="NZ_BQNJ01000001.1"/>
</dbReference>
<evidence type="ECO:0000313" key="4">
    <source>
        <dbReference type="Proteomes" id="UP001055091"/>
    </source>
</evidence>
<feature type="region of interest" description="Disordered" evidence="1">
    <location>
        <begin position="27"/>
        <end position="53"/>
    </location>
</feature>
<feature type="signal peptide" evidence="2">
    <location>
        <begin position="1"/>
        <end position="22"/>
    </location>
</feature>
<evidence type="ECO:0008006" key="5">
    <source>
        <dbReference type="Google" id="ProtNLM"/>
    </source>
</evidence>
<dbReference type="PANTHER" id="PTHR43649:SF12">
    <property type="entry name" value="DIACETYLCHITOBIOSE BINDING PROTEIN DASA"/>
    <property type="match status" value="1"/>
</dbReference>
<dbReference type="GeneID" id="93151179"/>
<keyword evidence="2" id="KW-0732">Signal</keyword>
<sequence>MIKRRMSVFLLACLLVLTTGCAKSQSTQEISTDSSEVTTESIPESIPETNTSEADSEVPVTIKIANYAVLEKGYEEFWQNVKTGYESKYPNVTVEWVTAPYGEILNQVINMAGGGDKVDCVFGEDIWIPSLVEAGLAAPMDQVLDSDFLNDYYPDALAAHSMDGTVYAAPLYLTPPVLFYNRELFKEAGLDPEKPPKTYDEMMGMAEKLSQLKSSDGNKVYAFGFPTGSVIVVGSYLQGLIKNFGGEILDADGKLDMKNPGFIQAFEFLQELDEKGYNPQNAKAKDLRNLFALGQLAMYYDKTGGINGVTSINPAAADFTATACPLAGGEGSGETVSQSHCFIAIDNGPEKKEAVKNFIQYVITPEIMEDYMTNIAPAYPAKKAMEHMDGVNNSAFLAGARDTVNHLSPSLMFPTVADFNLELCALAQAVTMGDEEVSAAAADFEKSVQPLLP</sequence>
<organism evidence="3 4">
    <name type="scientific">Hungatella hathewayi</name>
    <dbReference type="NCBI Taxonomy" id="154046"/>
    <lineage>
        <taxon>Bacteria</taxon>
        <taxon>Bacillati</taxon>
        <taxon>Bacillota</taxon>
        <taxon>Clostridia</taxon>
        <taxon>Lachnospirales</taxon>
        <taxon>Lachnospiraceae</taxon>
        <taxon>Hungatella</taxon>
    </lineage>
</organism>
<dbReference type="InterPro" id="IPR050490">
    <property type="entry name" value="Bact_solute-bd_prot1"/>
</dbReference>
<dbReference type="Gene3D" id="3.40.190.10">
    <property type="entry name" value="Periplasmic binding protein-like II"/>
    <property type="match status" value="1"/>
</dbReference>
<dbReference type="PROSITE" id="PS51257">
    <property type="entry name" value="PROKAR_LIPOPROTEIN"/>
    <property type="match status" value="1"/>
</dbReference>
<name>A0AA37N2Z3_9FIRM</name>
<dbReference type="SUPFAM" id="SSF53850">
    <property type="entry name" value="Periplasmic binding protein-like II"/>
    <property type="match status" value="1"/>
</dbReference>
<evidence type="ECO:0000313" key="3">
    <source>
        <dbReference type="EMBL" id="GKG99964.1"/>
    </source>
</evidence>
<dbReference type="AlphaFoldDB" id="A0AA37N2Z3"/>
<dbReference type="Pfam" id="PF01547">
    <property type="entry name" value="SBP_bac_1"/>
    <property type="match status" value="1"/>
</dbReference>
<gene>
    <name evidence="3" type="ORF">CE91St55_19460</name>
</gene>
<dbReference type="CDD" id="cd13585">
    <property type="entry name" value="PBP2_TMBP_like"/>
    <property type="match status" value="1"/>
</dbReference>
<dbReference type="EMBL" id="BQNJ01000001">
    <property type="protein sequence ID" value="GKG99964.1"/>
    <property type="molecule type" value="Genomic_DNA"/>
</dbReference>
<protein>
    <recommendedName>
        <fullName evidence="5">Sugar ABC transporter substrate-binding protein</fullName>
    </recommendedName>
</protein>